<evidence type="ECO:0000313" key="3">
    <source>
        <dbReference type="Proteomes" id="UP001374535"/>
    </source>
</evidence>
<keyword evidence="1" id="KW-0472">Membrane</keyword>
<keyword evidence="1" id="KW-1133">Transmembrane helix</keyword>
<proteinExistence type="predicted"/>
<dbReference type="AlphaFoldDB" id="A0AAQ3RJC3"/>
<accession>A0AAQ3RJC3</accession>
<evidence type="ECO:0000256" key="1">
    <source>
        <dbReference type="SAM" id="Phobius"/>
    </source>
</evidence>
<organism evidence="2 3">
    <name type="scientific">Vigna mungo</name>
    <name type="common">Black gram</name>
    <name type="synonym">Phaseolus mungo</name>
    <dbReference type="NCBI Taxonomy" id="3915"/>
    <lineage>
        <taxon>Eukaryota</taxon>
        <taxon>Viridiplantae</taxon>
        <taxon>Streptophyta</taxon>
        <taxon>Embryophyta</taxon>
        <taxon>Tracheophyta</taxon>
        <taxon>Spermatophyta</taxon>
        <taxon>Magnoliopsida</taxon>
        <taxon>eudicotyledons</taxon>
        <taxon>Gunneridae</taxon>
        <taxon>Pentapetalae</taxon>
        <taxon>rosids</taxon>
        <taxon>fabids</taxon>
        <taxon>Fabales</taxon>
        <taxon>Fabaceae</taxon>
        <taxon>Papilionoideae</taxon>
        <taxon>50 kb inversion clade</taxon>
        <taxon>NPAAA clade</taxon>
        <taxon>indigoferoid/millettioid clade</taxon>
        <taxon>Phaseoleae</taxon>
        <taxon>Vigna</taxon>
    </lineage>
</organism>
<name>A0AAQ3RJC3_VIGMU</name>
<keyword evidence="1" id="KW-0812">Transmembrane</keyword>
<protein>
    <submittedName>
        <fullName evidence="2">Uncharacterized protein</fullName>
    </submittedName>
</protein>
<gene>
    <name evidence="2" type="ORF">V8G54_028372</name>
</gene>
<keyword evidence="3" id="KW-1185">Reference proteome</keyword>
<reference evidence="2 3" key="1">
    <citation type="journal article" date="2023" name="Life. Sci Alliance">
        <title>Evolutionary insights into 3D genome organization and epigenetic landscape of Vigna mungo.</title>
        <authorList>
            <person name="Junaid A."/>
            <person name="Singh B."/>
            <person name="Bhatia S."/>
        </authorList>
    </citation>
    <scope>NUCLEOTIDE SEQUENCE [LARGE SCALE GENOMIC DNA]</scope>
    <source>
        <strain evidence="2">Urdbean</strain>
    </source>
</reference>
<feature type="transmembrane region" description="Helical" evidence="1">
    <location>
        <begin position="20"/>
        <end position="48"/>
    </location>
</feature>
<feature type="transmembrane region" description="Helical" evidence="1">
    <location>
        <begin position="68"/>
        <end position="88"/>
    </location>
</feature>
<evidence type="ECO:0000313" key="2">
    <source>
        <dbReference type="EMBL" id="WVY96221.1"/>
    </source>
</evidence>
<dbReference type="EMBL" id="CP144692">
    <property type="protein sequence ID" value="WVY96221.1"/>
    <property type="molecule type" value="Genomic_DNA"/>
</dbReference>
<dbReference type="Proteomes" id="UP001374535">
    <property type="component" value="Chromosome 9"/>
</dbReference>
<sequence length="109" mass="13051">MCRSNFRSRLSNLTFQTVLYYRNVFVFMHLICVESSACHLLFPFIIFFMMLSVTVERIIGLQFQVFRIILHCLRYLINTVILIHIFVLSQQHKIQPKHYHQRPYGSANV</sequence>